<protein>
    <submittedName>
        <fullName evidence="2">Uncharacterized protein</fullName>
    </submittedName>
</protein>
<dbReference type="Proteomes" id="UP000676967">
    <property type="component" value="Chromosome"/>
</dbReference>
<feature type="region of interest" description="Disordered" evidence="1">
    <location>
        <begin position="1"/>
        <end position="44"/>
    </location>
</feature>
<accession>A0ABM7LNV0</accession>
<proteinExistence type="predicted"/>
<dbReference type="EMBL" id="AP023356">
    <property type="protein sequence ID" value="BCJ40958.1"/>
    <property type="molecule type" value="Genomic_DNA"/>
</dbReference>
<organism evidence="2 3">
    <name type="scientific">Actinoplanes ianthinogenes</name>
    <dbReference type="NCBI Taxonomy" id="122358"/>
    <lineage>
        <taxon>Bacteria</taxon>
        <taxon>Bacillati</taxon>
        <taxon>Actinomycetota</taxon>
        <taxon>Actinomycetes</taxon>
        <taxon>Micromonosporales</taxon>
        <taxon>Micromonosporaceae</taxon>
        <taxon>Actinoplanes</taxon>
    </lineage>
</organism>
<keyword evidence="3" id="KW-1185">Reference proteome</keyword>
<gene>
    <name evidence="2" type="ORF">Aiant_16150</name>
</gene>
<evidence type="ECO:0000313" key="3">
    <source>
        <dbReference type="Proteomes" id="UP000676967"/>
    </source>
</evidence>
<evidence type="ECO:0000313" key="2">
    <source>
        <dbReference type="EMBL" id="BCJ40958.1"/>
    </source>
</evidence>
<name>A0ABM7LNV0_9ACTN</name>
<reference evidence="2 3" key="1">
    <citation type="submission" date="2020-08" db="EMBL/GenBank/DDBJ databases">
        <title>Whole genome shotgun sequence of Actinoplanes ianthinogenes NBRC 13996.</title>
        <authorList>
            <person name="Komaki H."/>
            <person name="Tamura T."/>
        </authorList>
    </citation>
    <scope>NUCLEOTIDE SEQUENCE [LARGE SCALE GENOMIC DNA]</scope>
    <source>
        <strain evidence="2 3">NBRC 13996</strain>
    </source>
</reference>
<evidence type="ECO:0000256" key="1">
    <source>
        <dbReference type="SAM" id="MobiDB-lite"/>
    </source>
</evidence>
<sequence>MPGSSWADRARAPRTASATLVSPVPLPPATRGQAIDAPTPTAHTGLSQSLLERWLDSGTPGAGGIAYTSG</sequence>